<evidence type="ECO:0000313" key="3">
    <source>
        <dbReference type="Proteomes" id="UP000030012"/>
    </source>
</evidence>
<gene>
    <name evidence="2" type="ORF">Z968_09060</name>
</gene>
<dbReference type="OrthoDB" id="2539715at2"/>
<accession>A0A0A0I720</accession>
<dbReference type="SUPFAM" id="SSF81301">
    <property type="entry name" value="Nucleotidyltransferase"/>
    <property type="match status" value="1"/>
</dbReference>
<evidence type="ECO:0000259" key="1">
    <source>
        <dbReference type="Pfam" id="PF18765"/>
    </source>
</evidence>
<reference evidence="2 3" key="1">
    <citation type="submission" date="2014-01" db="EMBL/GenBank/DDBJ databases">
        <title>Plasmidome dynamics in the species complex Clostridium novyi sensu lato converts strains of independent lineages into distinctly different pathogens.</title>
        <authorList>
            <person name="Skarin H."/>
            <person name="Segerman B."/>
        </authorList>
    </citation>
    <scope>NUCLEOTIDE SEQUENCE [LARGE SCALE GENOMIC DNA]</scope>
    <source>
        <strain evidence="2 3">4552</strain>
    </source>
</reference>
<sequence length="299" mass="34941">MLNNIESYQKAFSTLVNDLKKNDSILAAMVFGSMLTGDLWEGSNIDLFVICKDKIENRGKIYTEENNIPVHIKLISKEKFLTLYQEEMAGGFIHRLFLSSRLVFSKDDEVTAKYDMGRYYPDIDRAKWNMVYLSDLLKSIEVSKKYLVNNGTYMAYSSAIKALEDFSKLYINSSGYMISKDVMTMATNLNDELRELADKLFFCGKKNMYSIIEKVLNFLNDNINNNIRKYSDLLLEFMKEKDCLLSSRDILTDELFKNFNIRFEKILNKLFKNGIVKKKSREYTDENNNVLIKENVYFI</sequence>
<proteinExistence type="predicted"/>
<evidence type="ECO:0000313" key="2">
    <source>
        <dbReference type="EMBL" id="KGM95470.1"/>
    </source>
</evidence>
<protein>
    <submittedName>
        <fullName evidence="2">Nucleotidyltransferase</fullName>
    </submittedName>
</protein>
<keyword evidence="2" id="KW-0808">Transferase</keyword>
<dbReference type="AlphaFoldDB" id="A0A0A0I720"/>
<dbReference type="Proteomes" id="UP000030012">
    <property type="component" value="Unassembled WGS sequence"/>
</dbReference>
<dbReference type="GO" id="GO:0016740">
    <property type="term" value="F:transferase activity"/>
    <property type="evidence" value="ECO:0007669"/>
    <property type="project" value="UniProtKB-KW"/>
</dbReference>
<dbReference type="EMBL" id="JENJ01000039">
    <property type="protein sequence ID" value="KGM95470.1"/>
    <property type="molecule type" value="Genomic_DNA"/>
</dbReference>
<dbReference type="InterPro" id="IPR041633">
    <property type="entry name" value="Polbeta"/>
</dbReference>
<comment type="caution">
    <text evidence="2">The sequence shown here is derived from an EMBL/GenBank/DDBJ whole genome shotgun (WGS) entry which is preliminary data.</text>
</comment>
<dbReference type="CDD" id="cd05403">
    <property type="entry name" value="NT_KNTase_like"/>
    <property type="match status" value="1"/>
</dbReference>
<dbReference type="InterPro" id="IPR043519">
    <property type="entry name" value="NT_sf"/>
</dbReference>
<dbReference type="RefSeq" id="WP_039255729.1">
    <property type="nucleotide sequence ID" value="NZ_JENJ01000039.1"/>
</dbReference>
<dbReference type="Gene3D" id="3.30.460.10">
    <property type="entry name" value="Beta Polymerase, domain 2"/>
    <property type="match status" value="1"/>
</dbReference>
<dbReference type="Pfam" id="PF18765">
    <property type="entry name" value="Polbeta"/>
    <property type="match status" value="1"/>
</dbReference>
<feature type="domain" description="Polymerase beta nucleotidyltransferase" evidence="1">
    <location>
        <begin position="16"/>
        <end position="109"/>
    </location>
</feature>
<name>A0A0A0I720_CLONO</name>
<dbReference type="Gene3D" id="1.20.120.330">
    <property type="entry name" value="Nucleotidyltransferases domain 2"/>
    <property type="match status" value="1"/>
</dbReference>
<organism evidence="2 3">
    <name type="scientific">Clostridium novyi A str. 4552</name>
    <dbReference type="NCBI Taxonomy" id="1444289"/>
    <lineage>
        <taxon>Bacteria</taxon>
        <taxon>Bacillati</taxon>
        <taxon>Bacillota</taxon>
        <taxon>Clostridia</taxon>
        <taxon>Eubacteriales</taxon>
        <taxon>Clostridiaceae</taxon>
        <taxon>Clostridium</taxon>
    </lineage>
</organism>